<keyword evidence="3" id="KW-0597">Phosphoprotein</keyword>
<evidence type="ECO:0000256" key="10">
    <source>
        <dbReference type="SAM" id="Phobius"/>
    </source>
</evidence>
<dbReference type="Pfam" id="PF07730">
    <property type="entry name" value="HisKA_3"/>
    <property type="match status" value="1"/>
</dbReference>
<dbReference type="Proteomes" id="UP000017746">
    <property type="component" value="Chromosome"/>
</dbReference>
<dbReference type="PATRIC" id="fig|1246995.3.peg.5199"/>
<dbReference type="InterPro" id="IPR050482">
    <property type="entry name" value="Sensor_HK_TwoCompSys"/>
</dbReference>
<dbReference type="GO" id="GO:0016020">
    <property type="term" value="C:membrane"/>
    <property type="evidence" value="ECO:0007669"/>
    <property type="project" value="InterPro"/>
</dbReference>
<comment type="catalytic activity">
    <reaction evidence="1">
        <text>ATP + protein L-histidine = ADP + protein N-phospho-L-histidine.</text>
        <dbReference type="EC" id="2.7.13.3"/>
    </reaction>
</comment>
<feature type="transmembrane region" description="Helical" evidence="10">
    <location>
        <begin position="101"/>
        <end position="118"/>
    </location>
</feature>
<feature type="domain" description="Histidine kinase" evidence="11">
    <location>
        <begin position="302"/>
        <end position="390"/>
    </location>
</feature>
<dbReference type="HOGENOM" id="CLU_000445_20_1_11"/>
<dbReference type="InterPro" id="IPR005467">
    <property type="entry name" value="His_kinase_dom"/>
</dbReference>
<dbReference type="SUPFAM" id="SSF55874">
    <property type="entry name" value="ATPase domain of HSP90 chaperone/DNA topoisomerase II/histidine kinase"/>
    <property type="match status" value="1"/>
</dbReference>
<keyword evidence="10" id="KW-0472">Membrane</keyword>
<keyword evidence="10" id="KW-0812">Transmembrane</keyword>
<dbReference type="STRING" id="1246995.AFR_25650"/>
<evidence type="ECO:0000313" key="12">
    <source>
        <dbReference type="EMBL" id="AGZ43394.1"/>
    </source>
</evidence>
<proteinExistence type="predicted"/>
<evidence type="ECO:0000256" key="3">
    <source>
        <dbReference type="ARBA" id="ARBA00022553"/>
    </source>
</evidence>
<dbReference type="InterPro" id="IPR055558">
    <property type="entry name" value="DUF7134"/>
</dbReference>
<sequence>MVFVRRLGKDIRPWLFDGAVAALVAVLVSIEHGLPWPIKTCGYLMALVLIWRRQFPLAVLTAVFVLAPAHLLFNSYVRLFDLAVLIAMYSVVLYHAQLRWGVTAGAGAGGAVLVAAFVENARSGNFWVVLWVVGAVTVATWVTAYGVRTRKLYVESLEERTATLERERDHLSLLAVAEERAAIAREVHDVVAHSLSVMIVQADAASYTLQGPQQPARDALATIAATGREALEDMGRVVKLLRGPAPVQAAPPTPNGPESLSRRRVGLAEVDSLVERSGLQVTRETIGSGDGLTAAQELTTYRVVQESLTNALRHAGADAAVRLRLHFSPCAVTVEVDDDGGGGSTPAASRSSGHGLLGMRERVAMHGGALVAGPRPGGGWQVTATIPRSPGGSP</sequence>
<dbReference type="KEGG" id="afs:AFR_25650"/>
<dbReference type="InterPro" id="IPR003594">
    <property type="entry name" value="HATPase_dom"/>
</dbReference>
<dbReference type="AlphaFoldDB" id="U5W2N9"/>
<feature type="region of interest" description="Disordered" evidence="9">
    <location>
        <begin position="244"/>
        <end position="263"/>
    </location>
</feature>
<evidence type="ECO:0000256" key="8">
    <source>
        <dbReference type="ARBA" id="ARBA00023012"/>
    </source>
</evidence>
<dbReference type="GO" id="GO:0000155">
    <property type="term" value="F:phosphorelay sensor kinase activity"/>
    <property type="evidence" value="ECO:0007669"/>
    <property type="project" value="InterPro"/>
</dbReference>
<dbReference type="Gene3D" id="3.30.565.10">
    <property type="entry name" value="Histidine kinase-like ATPase, C-terminal domain"/>
    <property type="match status" value="1"/>
</dbReference>
<reference evidence="12 13" key="1">
    <citation type="journal article" date="2014" name="J. Biotechnol.">
        <title>Complete genome sequence of the actinobacterium Actinoplanes friuliensis HAG 010964, producer of the lipopeptide antibiotic friulimycin.</title>
        <authorList>
            <person name="Ruckert C."/>
            <person name="Szczepanowski R."/>
            <person name="Albersmeier A."/>
            <person name="Goesmann A."/>
            <person name="Fischer N."/>
            <person name="Steinkamper A."/>
            <person name="Puhler A."/>
            <person name="Biener R."/>
            <person name="Schwartz D."/>
            <person name="Kalinowski J."/>
        </authorList>
    </citation>
    <scope>NUCLEOTIDE SEQUENCE [LARGE SCALE GENOMIC DNA]</scope>
    <source>
        <strain evidence="12 13">DSM 7358</strain>
    </source>
</reference>
<name>U5W2N9_9ACTN</name>
<dbReference type="PANTHER" id="PTHR24421:SF10">
    <property type="entry name" value="NITRATE_NITRITE SENSOR PROTEIN NARQ"/>
    <property type="match status" value="1"/>
</dbReference>
<keyword evidence="13" id="KW-1185">Reference proteome</keyword>
<dbReference type="Gene3D" id="1.20.5.1930">
    <property type="match status" value="1"/>
</dbReference>
<dbReference type="InterPro" id="IPR036890">
    <property type="entry name" value="HATPase_C_sf"/>
</dbReference>
<dbReference type="Pfam" id="PF02518">
    <property type="entry name" value="HATPase_c"/>
    <property type="match status" value="1"/>
</dbReference>
<dbReference type="CDD" id="cd16917">
    <property type="entry name" value="HATPase_UhpB-NarQ-NarX-like"/>
    <property type="match status" value="1"/>
</dbReference>
<evidence type="ECO:0000256" key="5">
    <source>
        <dbReference type="ARBA" id="ARBA00022741"/>
    </source>
</evidence>
<dbReference type="EC" id="2.7.13.3" evidence="2"/>
<dbReference type="InterPro" id="IPR011712">
    <property type="entry name" value="Sig_transdc_His_kin_sub3_dim/P"/>
</dbReference>
<dbReference type="PANTHER" id="PTHR24421">
    <property type="entry name" value="NITRATE/NITRITE SENSOR PROTEIN NARX-RELATED"/>
    <property type="match status" value="1"/>
</dbReference>
<feature type="transmembrane region" description="Helical" evidence="10">
    <location>
        <begin position="55"/>
        <end position="73"/>
    </location>
</feature>
<evidence type="ECO:0000256" key="4">
    <source>
        <dbReference type="ARBA" id="ARBA00022679"/>
    </source>
</evidence>
<keyword evidence="6 12" id="KW-0418">Kinase</keyword>
<evidence type="ECO:0000256" key="1">
    <source>
        <dbReference type="ARBA" id="ARBA00000085"/>
    </source>
</evidence>
<feature type="transmembrane region" description="Helical" evidence="10">
    <location>
        <begin position="14"/>
        <end position="34"/>
    </location>
</feature>
<gene>
    <name evidence="12" type="ORF">AFR_25650</name>
</gene>
<feature type="transmembrane region" description="Helical" evidence="10">
    <location>
        <begin position="124"/>
        <end position="147"/>
    </location>
</feature>
<keyword evidence="8" id="KW-0902">Two-component regulatory system</keyword>
<dbReference type="eggNOG" id="COG4585">
    <property type="taxonomic scope" value="Bacteria"/>
</dbReference>
<keyword evidence="7" id="KW-0067">ATP-binding</keyword>
<evidence type="ECO:0000256" key="7">
    <source>
        <dbReference type="ARBA" id="ARBA00022840"/>
    </source>
</evidence>
<evidence type="ECO:0000313" key="13">
    <source>
        <dbReference type="Proteomes" id="UP000017746"/>
    </source>
</evidence>
<evidence type="ECO:0000259" key="11">
    <source>
        <dbReference type="PROSITE" id="PS50109"/>
    </source>
</evidence>
<keyword evidence="4" id="KW-0808">Transferase</keyword>
<feature type="transmembrane region" description="Helical" evidence="10">
    <location>
        <begin position="79"/>
        <end position="96"/>
    </location>
</feature>
<dbReference type="PROSITE" id="PS50109">
    <property type="entry name" value="HIS_KIN"/>
    <property type="match status" value="1"/>
</dbReference>
<feature type="region of interest" description="Disordered" evidence="9">
    <location>
        <begin position="370"/>
        <end position="394"/>
    </location>
</feature>
<accession>U5W2N9</accession>
<protein>
    <recommendedName>
        <fullName evidence="2">histidine kinase</fullName>
        <ecNumber evidence="2">2.7.13.3</ecNumber>
    </recommendedName>
</protein>
<evidence type="ECO:0000256" key="6">
    <source>
        <dbReference type="ARBA" id="ARBA00022777"/>
    </source>
</evidence>
<dbReference type="EMBL" id="CP006272">
    <property type="protein sequence ID" value="AGZ43394.1"/>
    <property type="molecule type" value="Genomic_DNA"/>
</dbReference>
<organism evidence="12 13">
    <name type="scientific">Actinoplanes friuliensis DSM 7358</name>
    <dbReference type="NCBI Taxonomy" id="1246995"/>
    <lineage>
        <taxon>Bacteria</taxon>
        <taxon>Bacillati</taxon>
        <taxon>Actinomycetota</taxon>
        <taxon>Actinomycetes</taxon>
        <taxon>Micromonosporales</taxon>
        <taxon>Micromonosporaceae</taxon>
        <taxon>Actinoplanes</taxon>
    </lineage>
</organism>
<dbReference type="GO" id="GO:0005524">
    <property type="term" value="F:ATP binding"/>
    <property type="evidence" value="ECO:0007669"/>
    <property type="project" value="UniProtKB-KW"/>
</dbReference>
<dbReference type="SMART" id="SM00387">
    <property type="entry name" value="HATPase_c"/>
    <property type="match status" value="1"/>
</dbReference>
<evidence type="ECO:0000256" key="9">
    <source>
        <dbReference type="SAM" id="MobiDB-lite"/>
    </source>
</evidence>
<keyword evidence="5" id="KW-0547">Nucleotide-binding</keyword>
<keyword evidence="10" id="KW-1133">Transmembrane helix</keyword>
<dbReference type="Pfam" id="PF23539">
    <property type="entry name" value="DUF7134"/>
    <property type="match status" value="1"/>
</dbReference>
<dbReference type="GO" id="GO:0046983">
    <property type="term" value="F:protein dimerization activity"/>
    <property type="evidence" value="ECO:0007669"/>
    <property type="project" value="InterPro"/>
</dbReference>
<evidence type="ECO:0000256" key="2">
    <source>
        <dbReference type="ARBA" id="ARBA00012438"/>
    </source>
</evidence>